<evidence type="ECO:0000256" key="1">
    <source>
        <dbReference type="SAM" id="MobiDB-lite"/>
    </source>
</evidence>
<comment type="caution">
    <text evidence="2">The sequence shown here is derived from an EMBL/GenBank/DDBJ whole genome shotgun (WGS) entry which is preliminary data.</text>
</comment>
<accession>A0AAV7KVL5</accession>
<sequence length="327" mass="35000">MKRLPIFLAYHTDTNIAEGPRRSAGAGVRPSQQRPVPVHLSLRQSCSNPRLRGAVRHRGGFQCAFPLLLRLREPHCASRLEGYGRVCCIQTPTRGGRGGAVSPPTGKMGFRGREEGSELSRRRTTRDAQRLSTGRPCPGSNSCGSALCPRPWLYGTPKDGRTPPGEDLVLGYPRRGRIRGPAVTRRSPQQARSAPSCLAGVRARDPLRGRSSAHRAGSGASAGGRPLPGGEKRGGRQREGAAPVPGTVPSEGMQGCRDGRRMLPRGPRDETGAWISARPRVTHKHHHPAVSPCSHVHSAPCRMHCPPVPAGNKGGDDQPPSRKSTPG</sequence>
<feature type="compositionally biased region" description="Basic and acidic residues" evidence="1">
    <location>
        <begin position="111"/>
        <end position="129"/>
    </location>
</feature>
<reference evidence="2" key="1">
    <citation type="journal article" date="2022" name="bioRxiv">
        <title>Sequencing and chromosome-scale assembly of the giantPleurodeles waltlgenome.</title>
        <authorList>
            <person name="Brown T."/>
            <person name="Elewa A."/>
            <person name="Iarovenko S."/>
            <person name="Subramanian E."/>
            <person name="Araus A.J."/>
            <person name="Petzold A."/>
            <person name="Susuki M."/>
            <person name="Suzuki K.-i.T."/>
            <person name="Hayashi T."/>
            <person name="Toyoda A."/>
            <person name="Oliveira C."/>
            <person name="Osipova E."/>
            <person name="Leigh N.D."/>
            <person name="Simon A."/>
            <person name="Yun M.H."/>
        </authorList>
    </citation>
    <scope>NUCLEOTIDE SEQUENCE</scope>
    <source>
        <strain evidence="2">20211129_DDA</strain>
        <tissue evidence="2">Liver</tissue>
    </source>
</reference>
<feature type="region of interest" description="Disordered" evidence="1">
    <location>
        <begin position="18"/>
        <end position="38"/>
    </location>
</feature>
<name>A0AAV7KVL5_PLEWA</name>
<gene>
    <name evidence="2" type="ORF">NDU88_000423</name>
</gene>
<proteinExistence type="predicted"/>
<feature type="compositionally biased region" description="Low complexity" evidence="1">
    <location>
        <begin position="214"/>
        <end position="229"/>
    </location>
</feature>
<feature type="region of interest" description="Disordered" evidence="1">
    <location>
        <begin position="94"/>
        <end position="137"/>
    </location>
</feature>
<keyword evidence="3" id="KW-1185">Reference proteome</keyword>
<evidence type="ECO:0000313" key="2">
    <source>
        <dbReference type="EMBL" id="KAJ1080203.1"/>
    </source>
</evidence>
<organism evidence="2 3">
    <name type="scientific">Pleurodeles waltl</name>
    <name type="common">Iberian ribbed newt</name>
    <dbReference type="NCBI Taxonomy" id="8319"/>
    <lineage>
        <taxon>Eukaryota</taxon>
        <taxon>Metazoa</taxon>
        <taxon>Chordata</taxon>
        <taxon>Craniata</taxon>
        <taxon>Vertebrata</taxon>
        <taxon>Euteleostomi</taxon>
        <taxon>Amphibia</taxon>
        <taxon>Batrachia</taxon>
        <taxon>Caudata</taxon>
        <taxon>Salamandroidea</taxon>
        <taxon>Salamandridae</taxon>
        <taxon>Pleurodelinae</taxon>
        <taxon>Pleurodeles</taxon>
    </lineage>
</organism>
<feature type="region of interest" description="Disordered" evidence="1">
    <location>
        <begin position="155"/>
        <end position="272"/>
    </location>
</feature>
<feature type="compositionally biased region" description="Basic and acidic residues" evidence="1">
    <location>
        <begin position="230"/>
        <end position="239"/>
    </location>
</feature>
<evidence type="ECO:0000313" key="3">
    <source>
        <dbReference type="Proteomes" id="UP001066276"/>
    </source>
</evidence>
<dbReference type="Proteomes" id="UP001066276">
    <property type="component" value="Chromosome 12"/>
</dbReference>
<dbReference type="AlphaFoldDB" id="A0AAV7KVL5"/>
<dbReference type="EMBL" id="JANPWB010000016">
    <property type="protein sequence ID" value="KAJ1080203.1"/>
    <property type="molecule type" value="Genomic_DNA"/>
</dbReference>
<feature type="region of interest" description="Disordered" evidence="1">
    <location>
        <begin position="304"/>
        <end position="327"/>
    </location>
</feature>
<feature type="compositionally biased region" description="Basic and acidic residues" evidence="1">
    <location>
        <begin position="257"/>
        <end position="271"/>
    </location>
</feature>
<protein>
    <submittedName>
        <fullName evidence="2">Uncharacterized protein</fullName>
    </submittedName>
</protein>